<evidence type="ECO:0000256" key="4">
    <source>
        <dbReference type="ARBA" id="ARBA00023125"/>
    </source>
</evidence>
<dbReference type="InterPro" id="IPR013249">
    <property type="entry name" value="RNA_pol_sigma70_r4_t2"/>
</dbReference>
<dbReference type="EMBL" id="JAYKLX010000004">
    <property type="protein sequence ID" value="MEB3345644.1"/>
    <property type="molecule type" value="Genomic_DNA"/>
</dbReference>
<feature type="domain" description="RNA polymerase sigma-70 region 2" evidence="7">
    <location>
        <begin position="20"/>
        <end position="80"/>
    </location>
</feature>
<dbReference type="NCBIfam" id="TIGR02937">
    <property type="entry name" value="sigma70-ECF"/>
    <property type="match status" value="1"/>
</dbReference>
<evidence type="ECO:0000256" key="5">
    <source>
        <dbReference type="ARBA" id="ARBA00023163"/>
    </source>
</evidence>
<dbReference type="PANTHER" id="PTHR43133:SF51">
    <property type="entry name" value="RNA POLYMERASE SIGMA FACTOR"/>
    <property type="match status" value="1"/>
</dbReference>
<comment type="caution">
    <text evidence="9">The sequence shown here is derived from an EMBL/GenBank/DDBJ whole genome shotgun (WGS) entry which is preliminary data.</text>
</comment>
<keyword evidence="2 6" id="KW-0805">Transcription regulation</keyword>
<dbReference type="InterPro" id="IPR013324">
    <property type="entry name" value="RNA_pol_sigma_r3/r4-like"/>
</dbReference>
<dbReference type="Pfam" id="PF08281">
    <property type="entry name" value="Sigma70_r4_2"/>
    <property type="match status" value="1"/>
</dbReference>
<reference evidence="9 10" key="1">
    <citation type="journal article" date="2013" name="Int. J. Syst. Evol. Microbiol.">
        <title>Aquimarina gracilis sp. nov., isolated from the gut microflora of a mussel, Mytilus coruscus, and emended description of Aquimarina spongiae.</title>
        <authorList>
            <person name="Park S.C."/>
            <person name="Choe H.N."/>
            <person name="Baik K.S."/>
            <person name="Seong C.N."/>
        </authorList>
    </citation>
    <scope>NUCLEOTIDE SEQUENCE [LARGE SCALE GENOMIC DNA]</scope>
    <source>
        <strain evidence="9 10">PSC32</strain>
    </source>
</reference>
<keyword evidence="4 6" id="KW-0238">DNA-binding</keyword>
<protein>
    <recommendedName>
        <fullName evidence="6">RNA polymerase sigma factor</fullName>
    </recommendedName>
</protein>
<dbReference type="InterPro" id="IPR039425">
    <property type="entry name" value="RNA_pol_sigma-70-like"/>
</dbReference>
<evidence type="ECO:0000256" key="6">
    <source>
        <dbReference type="RuleBase" id="RU000716"/>
    </source>
</evidence>
<dbReference type="Gene3D" id="1.10.10.10">
    <property type="entry name" value="Winged helix-like DNA-binding domain superfamily/Winged helix DNA-binding domain"/>
    <property type="match status" value="1"/>
</dbReference>
<dbReference type="InterPro" id="IPR036388">
    <property type="entry name" value="WH-like_DNA-bd_sf"/>
</dbReference>
<evidence type="ECO:0000259" key="8">
    <source>
        <dbReference type="Pfam" id="PF08281"/>
    </source>
</evidence>
<dbReference type="InterPro" id="IPR007627">
    <property type="entry name" value="RNA_pol_sigma70_r2"/>
</dbReference>
<dbReference type="InterPro" id="IPR014284">
    <property type="entry name" value="RNA_pol_sigma-70_dom"/>
</dbReference>
<dbReference type="SUPFAM" id="SSF88946">
    <property type="entry name" value="Sigma2 domain of RNA polymerase sigma factors"/>
    <property type="match status" value="1"/>
</dbReference>
<dbReference type="Pfam" id="PF04542">
    <property type="entry name" value="Sigma70_r2"/>
    <property type="match status" value="1"/>
</dbReference>
<sequence length="183" mass="21512">MEGAYLERAKEGDEVALNFLMDKYKDFAYSIALKVCNDQELAQDIVQNAFINVFLSIHKFRSESKFSTWLYKIVYRESLKLKKATMTTTDLDELNDVYLGNKDANSNTIKNERKNIIRFALDKLNAKERLVMDLFYLNEKEILEIVDITKLSKSNIKVLLHRGRKSMKQILEKYLKEEIQEIL</sequence>
<dbReference type="Gene3D" id="1.10.1740.10">
    <property type="match status" value="1"/>
</dbReference>
<evidence type="ECO:0000256" key="1">
    <source>
        <dbReference type="ARBA" id="ARBA00010641"/>
    </source>
</evidence>
<name>A0ABU5ZU93_9FLAO</name>
<dbReference type="InterPro" id="IPR013325">
    <property type="entry name" value="RNA_pol_sigma_r2"/>
</dbReference>
<accession>A0ABU5ZU93</accession>
<evidence type="ECO:0000259" key="7">
    <source>
        <dbReference type="Pfam" id="PF04542"/>
    </source>
</evidence>
<keyword evidence="3 6" id="KW-0731">Sigma factor</keyword>
<evidence type="ECO:0000256" key="2">
    <source>
        <dbReference type="ARBA" id="ARBA00023015"/>
    </source>
</evidence>
<organism evidence="9 10">
    <name type="scientific">Aquimarina gracilis</name>
    <dbReference type="NCBI Taxonomy" id="874422"/>
    <lineage>
        <taxon>Bacteria</taxon>
        <taxon>Pseudomonadati</taxon>
        <taxon>Bacteroidota</taxon>
        <taxon>Flavobacteriia</taxon>
        <taxon>Flavobacteriales</taxon>
        <taxon>Flavobacteriaceae</taxon>
        <taxon>Aquimarina</taxon>
    </lineage>
</organism>
<comment type="similarity">
    <text evidence="1 6">Belongs to the sigma-70 factor family. ECF subfamily.</text>
</comment>
<proteinExistence type="inferred from homology"/>
<keyword evidence="10" id="KW-1185">Reference proteome</keyword>
<keyword evidence="5 6" id="KW-0804">Transcription</keyword>
<dbReference type="CDD" id="cd06171">
    <property type="entry name" value="Sigma70_r4"/>
    <property type="match status" value="1"/>
</dbReference>
<evidence type="ECO:0000313" key="9">
    <source>
        <dbReference type="EMBL" id="MEB3345644.1"/>
    </source>
</evidence>
<dbReference type="PANTHER" id="PTHR43133">
    <property type="entry name" value="RNA POLYMERASE ECF-TYPE SIGMA FACTO"/>
    <property type="match status" value="1"/>
</dbReference>
<dbReference type="Proteomes" id="UP001327027">
    <property type="component" value="Unassembled WGS sequence"/>
</dbReference>
<gene>
    <name evidence="9" type="ORF">U6A24_09245</name>
</gene>
<dbReference type="SUPFAM" id="SSF88659">
    <property type="entry name" value="Sigma3 and sigma4 domains of RNA polymerase sigma factors"/>
    <property type="match status" value="1"/>
</dbReference>
<dbReference type="PROSITE" id="PS01063">
    <property type="entry name" value="SIGMA70_ECF"/>
    <property type="match status" value="1"/>
</dbReference>
<feature type="domain" description="RNA polymerase sigma factor 70 region 4 type 2" evidence="8">
    <location>
        <begin position="116"/>
        <end position="167"/>
    </location>
</feature>
<dbReference type="InterPro" id="IPR000838">
    <property type="entry name" value="RNA_pol_sigma70_ECF_CS"/>
</dbReference>
<dbReference type="RefSeq" id="WP_324179676.1">
    <property type="nucleotide sequence ID" value="NZ_BAABAW010000007.1"/>
</dbReference>
<evidence type="ECO:0000256" key="3">
    <source>
        <dbReference type="ARBA" id="ARBA00023082"/>
    </source>
</evidence>
<evidence type="ECO:0000313" key="10">
    <source>
        <dbReference type="Proteomes" id="UP001327027"/>
    </source>
</evidence>